<protein>
    <submittedName>
        <fullName evidence="2">TerB family tellurite resistance protein</fullName>
    </submittedName>
</protein>
<evidence type="ECO:0000259" key="1">
    <source>
        <dbReference type="Pfam" id="PF05099"/>
    </source>
</evidence>
<dbReference type="Proteomes" id="UP000707206">
    <property type="component" value="Unassembled WGS sequence"/>
</dbReference>
<reference evidence="2" key="2">
    <citation type="submission" date="2020-03" db="EMBL/GenBank/DDBJ databases">
        <title>Flavobacteriaceae bacterium strain TP-CH-4, a member of the family Flavobacteriaceae isolated from a deep-sea seamount.</title>
        <authorList>
            <person name="Zhang D.-C."/>
        </authorList>
    </citation>
    <scope>NUCLEOTIDE SEQUENCE</scope>
    <source>
        <strain evidence="2">TP-CH-4</strain>
    </source>
</reference>
<accession>A0A967AQK0</accession>
<dbReference type="CDD" id="cd07177">
    <property type="entry name" value="terB_like"/>
    <property type="match status" value="1"/>
</dbReference>
<reference evidence="2" key="1">
    <citation type="submission" date="2019-07" db="EMBL/GenBank/DDBJ databases">
        <authorList>
            <person name="De-Chao Zhang Q."/>
        </authorList>
    </citation>
    <scope>NUCLEOTIDE SEQUENCE</scope>
    <source>
        <strain evidence="2">TP-CH-4</strain>
    </source>
</reference>
<dbReference type="AlphaFoldDB" id="A0A967AQK0"/>
<comment type="caution">
    <text evidence="2">The sequence shown here is derived from an EMBL/GenBank/DDBJ whole genome shotgun (WGS) entry which is preliminary data.</text>
</comment>
<proteinExistence type="predicted"/>
<keyword evidence="3" id="KW-1185">Reference proteome</keyword>
<dbReference type="InterPro" id="IPR007791">
    <property type="entry name" value="DjlA_N"/>
</dbReference>
<dbReference type="Gene3D" id="1.10.3680.10">
    <property type="entry name" value="TerB-like"/>
    <property type="match status" value="1"/>
</dbReference>
<sequence length="140" mass="16257">MSIKNLFESGEQLSKSTHFTAIVHLAAVDGQINLEEKKVLEKLALKLDIGHEEYNEILSWAADVQESPEYKTKKRLEYIHDLFQIIYADHDINEVEQKILRKYAIQLGFTEKEAAKIIQKSIKIFGGKIDFEDYELIMNQ</sequence>
<feature type="domain" description="Co-chaperone DjlA N-terminal" evidence="1">
    <location>
        <begin position="70"/>
        <end position="116"/>
    </location>
</feature>
<organism evidence="2 3">
    <name type="scientific">Pelagihabitans pacificus</name>
    <dbReference type="NCBI Taxonomy" id="2696054"/>
    <lineage>
        <taxon>Bacteria</taxon>
        <taxon>Pseudomonadati</taxon>
        <taxon>Bacteroidota</taxon>
        <taxon>Flavobacteriia</taxon>
        <taxon>Flavobacteriales</taxon>
        <taxon>Flavobacteriaceae</taxon>
        <taxon>Pelagihabitans</taxon>
    </lineage>
</organism>
<dbReference type="Pfam" id="PF05099">
    <property type="entry name" value="TerB"/>
    <property type="match status" value="1"/>
</dbReference>
<evidence type="ECO:0000313" key="3">
    <source>
        <dbReference type="Proteomes" id="UP000707206"/>
    </source>
</evidence>
<dbReference type="SUPFAM" id="SSF158682">
    <property type="entry name" value="TerB-like"/>
    <property type="match status" value="1"/>
</dbReference>
<dbReference type="InterPro" id="IPR029024">
    <property type="entry name" value="TerB-like"/>
</dbReference>
<dbReference type="RefSeq" id="WP_152572998.1">
    <property type="nucleotide sequence ID" value="NZ_VIKU02000001.1"/>
</dbReference>
<evidence type="ECO:0000313" key="2">
    <source>
        <dbReference type="EMBL" id="NHF58508.1"/>
    </source>
</evidence>
<dbReference type="EMBL" id="VIKU02000001">
    <property type="protein sequence ID" value="NHF58508.1"/>
    <property type="molecule type" value="Genomic_DNA"/>
</dbReference>
<gene>
    <name evidence="2" type="ORF">FK220_004110</name>
</gene>
<name>A0A967AQK0_9FLAO</name>